<feature type="transmembrane region" description="Helical" evidence="4">
    <location>
        <begin position="288"/>
        <end position="304"/>
    </location>
</feature>
<feature type="transmembrane region" description="Helical" evidence="4">
    <location>
        <begin position="346"/>
        <end position="373"/>
    </location>
</feature>
<feature type="transmembrane region" description="Helical" evidence="4">
    <location>
        <begin position="136"/>
        <end position="154"/>
    </location>
</feature>
<feature type="transmembrane region" description="Helical" evidence="4">
    <location>
        <begin position="160"/>
        <end position="179"/>
    </location>
</feature>
<feature type="transmembrane region" description="Helical" evidence="4">
    <location>
        <begin position="12"/>
        <end position="34"/>
    </location>
</feature>
<dbReference type="PANTHER" id="PTHR23530">
    <property type="entry name" value="TRANSPORT PROTEIN-RELATED"/>
    <property type="match status" value="1"/>
</dbReference>
<reference evidence="5 6" key="1">
    <citation type="journal article" date="2004" name="Proc. Natl. Acad. Sci. U.S.A.">
        <title>The louse-borne human pathogen Bartonella quintana is a genomic derivative of the zoonotic agent Bartonella henselae.</title>
        <authorList>
            <person name="Alsmark U.C.M."/>
            <person name="Frank A.C."/>
            <person name="Karlberg E.O."/>
            <person name="Legault B.-A."/>
            <person name="Ardell D.H."/>
            <person name="Canbaeck B."/>
            <person name="Eriksson A.-S."/>
            <person name="Naeslund A.K."/>
            <person name="Handley S.A."/>
            <person name="Huvet M."/>
            <person name="La Scola B."/>
            <person name="Holmberg M."/>
            <person name="Andersson S.G.E."/>
        </authorList>
    </citation>
    <scope>NUCLEOTIDE SEQUENCE [LARGE SCALE GENOMIC DNA]</scope>
    <source>
        <strain evidence="6">ATCC 49882 / DSM 28221 / CCUG 30454 / Houston 1</strain>
    </source>
</reference>
<protein>
    <submittedName>
        <fullName evidence="5">Valine start</fullName>
    </submittedName>
</protein>
<evidence type="ECO:0000256" key="3">
    <source>
        <dbReference type="ARBA" id="ARBA00023136"/>
    </source>
</evidence>
<dbReference type="PaxDb" id="283166-BH12480"/>
<dbReference type="EnsemblBacteria" id="CAF28029">
    <property type="protein sequence ID" value="CAF28029"/>
    <property type="gene ID" value="BH12480"/>
</dbReference>
<feature type="transmembrane region" description="Helical" evidence="4">
    <location>
        <begin position="213"/>
        <end position="233"/>
    </location>
</feature>
<dbReference type="GO" id="GO:0022857">
    <property type="term" value="F:transmembrane transporter activity"/>
    <property type="evidence" value="ECO:0007669"/>
    <property type="project" value="InterPro"/>
</dbReference>
<dbReference type="Pfam" id="PF07690">
    <property type="entry name" value="MFS_1"/>
    <property type="match status" value="1"/>
</dbReference>
<dbReference type="PANTHER" id="PTHR23530:SF1">
    <property type="entry name" value="PERMEASE, MAJOR FACILITATOR SUPERFAMILY-RELATED"/>
    <property type="match status" value="1"/>
</dbReference>
<feature type="transmembrane region" description="Helical" evidence="4">
    <location>
        <begin position="245"/>
        <end position="267"/>
    </location>
</feature>
<keyword evidence="1 4" id="KW-0812">Transmembrane</keyword>
<dbReference type="KEGG" id="bhe:BH12480"/>
<dbReference type="CDD" id="cd06174">
    <property type="entry name" value="MFS"/>
    <property type="match status" value="1"/>
</dbReference>
<dbReference type="RefSeq" id="WP_011181077.1">
    <property type="nucleotide sequence ID" value="NC_005956.1"/>
</dbReference>
<dbReference type="InterPro" id="IPR053160">
    <property type="entry name" value="MFS_DHA3_Transporter"/>
</dbReference>
<keyword evidence="2 4" id="KW-1133">Transmembrane helix</keyword>
<proteinExistence type="predicted"/>
<dbReference type="InterPro" id="IPR036259">
    <property type="entry name" value="MFS_trans_sf"/>
</dbReference>
<dbReference type="Proteomes" id="UP000000421">
    <property type="component" value="Chromosome"/>
</dbReference>
<feature type="transmembrane region" description="Helical" evidence="4">
    <location>
        <begin position="379"/>
        <end position="398"/>
    </location>
</feature>
<sequence length="420" mass="47323">MNRPRTLALAYGSYNAARMLIGVYHTIFLISMGVSLAQLALLQVAFSLTILLLDFPCAVLSDRYRRKYSVIAGVIMTGAFYLLCLKAPNMAILIIAQILYAAGICLIASAIDGWIYHSLDNKQDRFSHYAHFYHQVNSFGSIISGIIGIGTIYYSGQYFMGYIISCLMMSIIFLIFLIVPEEKKTAIEKYKTTTILHHAKETLWIFQNTMGGAWFIFLMCLFNAGIQIIYHFWQPITLSTSKIDYLNSSQMLTLMCCHIGAFSAQYFSNLLMSQYHVLDNKYRNSVKYFSFFSALMCIALYFLVHGNQTAVAIIAFSLIHGFICTVPIGAKSLFFSELNQKQTQHISGVIGAVSFSGRIFSIAVLSIISFLPAKISPSYYLILPTVTFFMCGLVLMRWMSHSRKALRKENHTMTAQNDAS</sequence>
<dbReference type="GeneID" id="92985855"/>
<feature type="transmembrane region" description="Helical" evidence="4">
    <location>
        <begin position="40"/>
        <end position="61"/>
    </location>
</feature>
<accession>A0A0H3LZD3</accession>
<keyword evidence="3 4" id="KW-0472">Membrane</keyword>
<dbReference type="SUPFAM" id="SSF103473">
    <property type="entry name" value="MFS general substrate transporter"/>
    <property type="match status" value="1"/>
</dbReference>
<gene>
    <name evidence="5" type="primary">mccC</name>
    <name evidence="5" type="ordered locus">BH12480</name>
</gene>
<feature type="transmembrane region" description="Helical" evidence="4">
    <location>
        <begin position="310"/>
        <end position="334"/>
    </location>
</feature>
<keyword evidence="6" id="KW-1185">Reference proteome</keyword>
<feature type="transmembrane region" description="Helical" evidence="4">
    <location>
        <begin position="68"/>
        <end position="88"/>
    </location>
</feature>
<organism evidence="5 6">
    <name type="scientific">Bartonella henselae (strain ATCC 49882 / DSM 28221 / CCUG 30454 / Houston 1)</name>
    <name type="common">Rochalimaea henselae</name>
    <dbReference type="NCBI Taxonomy" id="283166"/>
    <lineage>
        <taxon>Bacteria</taxon>
        <taxon>Pseudomonadati</taxon>
        <taxon>Pseudomonadota</taxon>
        <taxon>Alphaproteobacteria</taxon>
        <taxon>Hyphomicrobiales</taxon>
        <taxon>Bartonellaceae</taxon>
        <taxon>Bartonella</taxon>
    </lineage>
</organism>
<dbReference type="InterPro" id="IPR011701">
    <property type="entry name" value="MFS"/>
</dbReference>
<feature type="transmembrane region" description="Helical" evidence="4">
    <location>
        <begin position="94"/>
        <end position="115"/>
    </location>
</feature>
<evidence type="ECO:0000256" key="4">
    <source>
        <dbReference type="SAM" id="Phobius"/>
    </source>
</evidence>
<dbReference type="eggNOG" id="COG0738">
    <property type="taxonomic scope" value="Bacteria"/>
</dbReference>
<dbReference type="AlphaFoldDB" id="A0A0H3LZD3"/>
<evidence type="ECO:0000256" key="1">
    <source>
        <dbReference type="ARBA" id="ARBA00022692"/>
    </source>
</evidence>
<evidence type="ECO:0000313" key="5">
    <source>
        <dbReference type="EMBL" id="CAF28029.1"/>
    </source>
</evidence>
<dbReference type="OrthoDB" id="7921410at2"/>
<name>A0A0H3LZD3_BARHE</name>
<evidence type="ECO:0000313" key="6">
    <source>
        <dbReference type="Proteomes" id="UP000000421"/>
    </source>
</evidence>
<dbReference type="Gene3D" id="1.20.1250.20">
    <property type="entry name" value="MFS general substrate transporter like domains"/>
    <property type="match status" value="1"/>
</dbReference>
<dbReference type="EMBL" id="BX897699">
    <property type="protein sequence ID" value="CAF28029.1"/>
    <property type="molecule type" value="Genomic_DNA"/>
</dbReference>
<evidence type="ECO:0000256" key="2">
    <source>
        <dbReference type="ARBA" id="ARBA00022989"/>
    </source>
</evidence>